<sequence length="371" mass="42511">MTNIRELITGMRLLSAFIFAAPSSQAYSEELIDWKNDCVGHMQISIPGEADIAYTPLKSMFENKSSPRFIFPDGTRAGWSWLTLVGPIHVSNQLSDVEIEAFIEEAKEMEKRAQEYARSNKADNESRPDGDFERIQWGENSKSAIRVNQSFLFALVLNRQAVTLQSSVDKEWLSQHVLRLKSVISNMAYRENFSIPTLPGVCMPSLFVKGVEEKRILAATTYRLKEHPDITILLEDSMARRPGKYERPEVFTAVYKSNFFWTQDYQDYDSIENLLKFRRHNKIPFAGQRAVESKVRMIRSDKITEDFGYLVVTQGNPDAKVDTPDLMLYVIRDAQQAIKRGIKPVPKKEFFKLARQIADSVKHRGATPSEK</sequence>
<dbReference type="EMBL" id="JAVRAA010000027">
    <property type="protein sequence ID" value="MDT0340786.1"/>
    <property type="molecule type" value="Genomic_DNA"/>
</dbReference>
<name>A0AAE4GEU6_9BURK</name>
<evidence type="ECO:0008006" key="3">
    <source>
        <dbReference type="Google" id="ProtNLM"/>
    </source>
</evidence>
<gene>
    <name evidence="2" type="ORF">RJN63_28410</name>
</gene>
<dbReference type="AlphaFoldDB" id="A0AAE4GEU6"/>
<accession>A0AAE4GEU6</accession>
<feature type="signal peptide" evidence="1">
    <location>
        <begin position="1"/>
        <end position="26"/>
    </location>
</feature>
<dbReference type="RefSeq" id="WP_310839122.1">
    <property type="nucleotide sequence ID" value="NZ_JAVLSM010000028.1"/>
</dbReference>
<keyword evidence="1" id="KW-0732">Signal</keyword>
<evidence type="ECO:0000256" key="1">
    <source>
        <dbReference type="SAM" id="SignalP"/>
    </source>
</evidence>
<protein>
    <recommendedName>
        <fullName evidence="3">Tle cognate immunity protein 4 C-terminal domain-containing protein</fullName>
    </recommendedName>
</protein>
<reference evidence="2" key="1">
    <citation type="submission" date="2023-02" db="EMBL/GenBank/DDBJ databases">
        <title>Description of Herbaspirillum huttiense subsp. nephrolepsisexaltata and Herbaspirillum huttiense subsp. lycopersicon.</title>
        <authorList>
            <person name="Poudel M."/>
            <person name="Sharma A."/>
            <person name="Goss E."/>
            <person name="Tapia J.H."/>
            <person name="Harmon C.M."/>
            <person name="Jones J.B."/>
        </authorList>
    </citation>
    <scope>NUCLEOTIDE SEQUENCE</scope>
    <source>
        <strain evidence="2">NC40101</strain>
    </source>
</reference>
<feature type="chain" id="PRO_5042190293" description="Tle cognate immunity protein 4 C-terminal domain-containing protein" evidence="1">
    <location>
        <begin position="27"/>
        <end position="371"/>
    </location>
</feature>
<organism evidence="2">
    <name type="scientific">Herbaspirillum huttiense subsp. nephrolepidis</name>
    <dbReference type="NCBI Taxonomy" id="3075126"/>
    <lineage>
        <taxon>Bacteria</taxon>
        <taxon>Pseudomonadati</taxon>
        <taxon>Pseudomonadota</taxon>
        <taxon>Betaproteobacteria</taxon>
        <taxon>Burkholderiales</taxon>
        <taxon>Oxalobacteraceae</taxon>
        <taxon>Herbaspirillum</taxon>
    </lineage>
</organism>
<proteinExistence type="predicted"/>
<evidence type="ECO:0000313" key="2">
    <source>
        <dbReference type="EMBL" id="MDT0340786.1"/>
    </source>
</evidence>
<comment type="caution">
    <text evidence="2">The sequence shown here is derived from an EMBL/GenBank/DDBJ whole genome shotgun (WGS) entry which is preliminary data.</text>
</comment>